<dbReference type="Proteomes" id="UP000540071">
    <property type="component" value="Unassembled WGS sequence"/>
</dbReference>
<dbReference type="InterPro" id="IPR036236">
    <property type="entry name" value="Znf_C2H2_sf"/>
</dbReference>
<dbReference type="GO" id="GO:0003676">
    <property type="term" value="F:nucleic acid binding"/>
    <property type="evidence" value="ECO:0007669"/>
    <property type="project" value="InterPro"/>
</dbReference>
<keyword evidence="3" id="KW-0863">Zinc-finger</keyword>
<organism evidence="7 8">
    <name type="scientific">Poecile atricapillus</name>
    <name type="common">Black-capped chickadee</name>
    <name type="synonym">Parus atricapillus</name>
    <dbReference type="NCBI Taxonomy" id="48891"/>
    <lineage>
        <taxon>Eukaryota</taxon>
        <taxon>Metazoa</taxon>
        <taxon>Chordata</taxon>
        <taxon>Craniata</taxon>
        <taxon>Vertebrata</taxon>
        <taxon>Euteleostomi</taxon>
        <taxon>Archelosauria</taxon>
        <taxon>Archosauria</taxon>
        <taxon>Dinosauria</taxon>
        <taxon>Saurischia</taxon>
        <taxon>Theropoda</taxon>
        <taxon>Coelurosauria</taxon>
        <taxon>Aves</taxon>
        <taxon>Neognathae</taxon>
        <taxon>Neoaves</taxon>
        <taxon>Telluraves</taxon>
        <taxon>Australaves</taxon>
        <taxon>Passeriformes</taxon>
        <taxon>Paridae</taxon>
        <taxon>Poecile</taxon>
    </lineage>
</organism>
<name>A0A7K7RAB0_POEAT</name>
<keyword evidence="5" id="KW-0539">Nucleus</keyword>
<evidence type="ECO:0000256" key="4">
    <source>
        <dbReference type="ARBA" id="ARBA00022833"/>
    </source>
</evidence>
<proteinExistence type="predicted"/>
<dbReference type="SUPFAM" id="SSF57667">
    <property type="entry name" value="beta-beta-alpha zinc fingers"/>
    <property type="match status" value="1"/>
</dbReference>
<accession>A0A7K7RAB0</accession>
<dbReference type="GO" id="GO:0008270">
    <property type="term" value="F:zinc ion binding"/>
    <property type="evidence" value="ECO:0007669"/>
    <property type="project" value="UniProtKB-KW"/>
</dbReference>
<dbReference type="AlphaFoldDB" id="A0A7K7RAB0"/>
<keyword evidence="2" id="KW-0479">Metal-binding</keyword>
<comment type="caution">
    <text evidence="7">The sequence shown here is derived from an EMBL/GenBank/DDBJ whole genome shotgun (WGS) entry which is preliminary data.</text>
</comment>
<feature type="domain" description="Matrin-type" evidence="6">
    <location>
        <begin position="24"/>
        <end position="53"/>
    </location>
</feature>
<evidence type="ECO:0000256" key="3">
    <source>
        <dbReference type="ARBA" id="ARBA00022771"/>
    </source>
</evidence>
<evidence type="ECO:0000256" key="5">
    <source>
        <dbReference type="ARBA" id="ARBA00023242"/>
    </source>
</evidence>
<evidence type="ECO:0000256" key="1">
    <source>
        <dbReference type="ARBA" id="ARBA00004123"/>
    </source>
</evidence>
<feature type="non-terminal residue" evidence="7">
    <location>
        <position position="1"/>
    </location>
</feature>
<evidence type="ECO:0000313" key="7">
    <source>
        <dbReference type="EMBL" id="NWZ88551.1"/>
    </source>
</evidence>
<sequence length="53" mass="5930">IYGISHGDRGVSSALDILVPKAGFFCQICSLFYADEPSMINHCRTSLHRQNME</sequence>
<evidence type="ECO:0000256" key="2">
    <source>
        <dbReference type="ARBA" id="ARBA00022723"/>
    </source>
</evidence>
<dbReference type="PROSITE" id="PS00028">
    <property type="entry name" value="ZINC_FINGER_C2H2_1"/>
    <property type="match status" value="1"/>
</dbReference>
<dbReference type="EMBL" id="VZSS01000369">
    <property type="protein sequence ID" value="NWZ88551.1"/>
    <property type="molecule type" value="Genomic_DNA"/>
</dbReference>
<keyword evidence="4" id="KW-0862">Zinc</keyword>
<keyword evidence="8" id="KW-1185">Reference proteome</keyword>
<evidence type="ECO:0000259" key="6">
    <source>
        <dbReference type="PROSITE" id="PS50171"/>
    </source>
</evidence>
<evidence type="ECO:0000313" key="8">
    <source>
        <dbReference type="Proteomes" id="UP000540071"/>
    </source>
</evidence>
<dbReference type="InterPro" id="IPR000690">
    <property type="entry name" value="Matrin/U1-C_Znf_C2H2"/>
</dbReference>
<feature type="non-terminal residue" evidence="7">
    <location>
        <position position="53"/>
    </location>
</feature>
<gene>
    <name evidence="7" type="primary">Znf638</name>
    <name evidence="7" type="ORF">POEATR_R15704</name>
</gene>
<dbReference type="InterPro" id="IPR013087">
    <property type="entry name" value="Znf_C2H2_type"/>
</dbReference>
<protein>
    <submittedName>
        <fullName evidence="7">ZN638 protein</fullName>
    </submittedName>
</protein>
<dbReference type="GO" id="GO:0005634">
    <property type="term" value="C:nucleus"/>
    <property type="evidence" value="ECO:0007669"/>
    <property type="project" value="UniProtKB-SubCell"/>
</dbReference>
<reference evidence="7 8" key="1">
    <citation type="submission" date="2019-09" db="EMBL/GenBank/DDBJ databases">
        <title>Bird 10,000 Genomes (B10K) Project - Family phase.</title>
        <authorList>
            <person name="Zhang G."/>
        </authorList>
    </citation>
    <scope>NUCLEOTIDE SEQUENCE [LARGE SCALE GENOMIC DNA]</scope>
    <source>
        <strain evidence="7">OUT-0023</strain>
        <tissue evidence="7">Blood</tissue>
    </source>
</reference>
<dbReference type="PROSITE" id="PS50171">
    <property type="entry name" value="ZF_MATRIN"/>
    <property type="match status" value="1"/>
</dbReference>
<comment type="subcellular location">
    <subcellularLocation>
        <location evidence="1">Nucleus</location>
    </subcellularLocation>
</comment>